<protein>
    <recommendedName>
        <fullName evidence="3">DKNYY family protein</fullName>
    </recommendedName>
</protein>
<keyword evidence="2" id="KW-1185">Reference proteome</keyword>
<comment type="caution">
    <text evidence="1">The sequence shown here is derived from an EMBL/GenBank/DDBJ whole genome shotgun (WGS) entry which is preliminary data.</text>
</comment>
<reference evidence="1 2" key="1">
    <citation type="submission" date="2018-11" db="EMBL/GenBank/DDBJ databases">
        <title>Aureibaculum marinum gen. nov., sp. nov., a member of the family Flavobacteriaceae isolated from the Bohai Sea.</title>
        <authorList>
            <person name="Ji X."/>
        </authorList>
    </citation>
    <scope>NUCLEOTIDE SEQUENCE [LARGE SCALE GENOMIC DNA]</scope>
    <source>
        <strain evidence="1 2">BH-SD17</strain>
    </source>
</reference>
<dbReference type="OrthoDB" id="714031at2"/>
<dbReference type="RefSeq" id="WP_123899260.1">
    <property type="nucleotide sequence ID" value="NZ_RPFJ01000098.1"/>
</dbReference>
<proteinExistence type="predicted"/>
<dbReference type="Proteomes" id="UP000270856">
    <property type="component" value="Unassembled WGS sequence"/>
</dbReference>
<dbReference type="InterPro" id="IPR027375">
    <property type="entry name" value="DKNYY"/>
</dbReference>
<dbReference type="Pfam" id="PF13644">
    <property type="entry name" value="DKNYY"/>
    <property type="match status" value="1"/>
</dbReference>
<name>A0A3N4NEZ6_9FLAO</name>
<dbReference type="AlphaFoldDB" id="A0A3N4NEZ6"/>
<accession>A0A3N4NEZ6</accession>
<gene>
    <name evidence="1" type="ORF">EGM88_15270</name>
</gene>
<organism evidence="1 2">
    <name type="scientific">Aureibaculum marinum</name>
    <dbReference type="NCBI Taxonomy" id="2487930"/>
    <lineage>
        <taxon>Bacteria</taxon>
        <taxon>Pseudomonadati</taxon>
        <taxon>Bacteroidota</taxon>
        <taxon>Flavobacteriia</taxon>
        <taxon>Flavobacteriales</taxon>
        <taxon>Flavobacteriaceae</taxon>
        <taxon>Aureibaculum</taxon>
    </lineage>
</organism>
<evidence type="ECO:0008006" key="3">
    <source>
        <dbReference type="Google" id="ProtNLM"/>
    </source>
</evidence>
<sequence length="418" mass="49287">MAEPTGIFIEFEIDEKGIKKILNHKFEKASYNKKLGYYFCELLYNCNNNPGNVFILNYNLKTKKCFIAYVLNYFDKTLLDPLIDTLPIISALKSPETIEYAMVSSTFPEVLEAYKITDRTVELISQKLPSDIVKNLMDKFWSFSENNAFPEPKKALSKRNYFYKNFKNYYKRYLAYIDEIERPNKIAKATKENPFHLFDNFYTYDNRVFEFRKHTNQIIELPQSDPVSFRDVAGIKADKNFVFSAILAPNSPPSTIKVGAFTKNNPDAIWKWIAIEGIDGDSFNYVKEKWDTVYWKDKNAVFIYKNKELIKLELADSSTFTYLDFCYGKDKNNIFYLDKVIPIDVNNYTLNKNGFIFDKNNIFHYENKLELDAETFKVLKYESEVNPFMGEFILEDKNGQYSYNRKRKIEVIRSITKY</sequence>
<evidence type="ECO:0000313" key="2">
    <source>
        <dbReference type="Proteomes" id="UP000270856"/>
    </source>
</evidence>
<dbReference type="EMBL" id="RPFJ01000098">
    <property type="protein sequence ID" value="RPD90710.1"/>
    <property type="molecule type" value="Genomic_DNA"/>
</dbReference>
<evidence type="ECO:0000313" key="1">
    <source>
        <dbReference type="EMBL" id="RPD90710.1"/>
    </source>
</evidence>